<evidence type="ECO:0000313" key="2">
    <source>
        <dbReference type="Proteomes" id="UP001489004"/>
    </source>
</evidence>
<accession>A0AAW1R7X9</accession>
<name>A0AAW1R7X9_9CHLO</name>
<evidence type="ECO:0000313" key="1">
    <source>
        <dbReference type="EMBL" id="KAK9829457.1"/>
    </source>
</evidence>
<dbReference type="Proteomes" id="UP001489004">
    <property type="component" value="Unassembled WGS sequence"/>
</dbReference>
<sequence>MELRVVALTAAALSAKGALRSLGDKSVAHISAAPLERISQSEDLGSDSRVGQGGRVSYEGACTLRR</sequence>
<gene>
    <name evidence="1" type="ORF">WJX72_005970</name>
</gene>
<organism evidence="1 2">
    <name type="scientific">[Myrmecia] bisecta</name>
    <dbReference type="NCBI Taxonomy" id="41462"/>
    <lineage>
        <taxon>Eukaryota</taxon>
        <taxon>Viridiplantae</taxon>
        <taxon>Chlorophyta</taxon>
        <taxon>core chlorophytes</taxon>
        <taxon>Trebouxiophyceae</taxon>
        <taxon>Trebouxiales</taxon>
        <taxon>Trebouxiaceae</taxon>
        <taxon>Myrmecia</taxon>
    </lineage>
</organism>
<dbReference type="EMBL" id="JALJOR010000001">
    <property type="protein sequence ID" value="KAK9829457.1"/>
    <property type="molecule type" value="Genomic_DNA"/>
</dbReference>
<comment type="caution">
    <text evidence="1">The sequence shown here is derived from an EMBL/GenBank/DDBJ whole genome shotgun (WGS) entry which is preliminary data.</text>
</comment>
<keyword evidence="2" id="KW-1185">Reference proteome</keyword>
<protein>
    <recommendedName>
        <fullName evidence="3">Secreted protein</fullName>
    </recommendedName>
</protein>
<dbReference type="AlphaFoldDB" id="A0AAW1R7X9"/>
<evidence type="ECO:0008006" key="3">
    <source>
        <dbReference type="Google" id="ProtNLM"/>
    </source>
</evidence>
<proteinExistence type="predicted"/>
<reference evidence="1 2" key="1">
    <citation type="journal article" date="2024" name="Nat. Commun.">
        <title>Phylogenomics reveals the evolutionary origins of lichenization in chlorophyte algae.</title>
        <authorList>
            <person name="Puginier C."/>
            <person name="Libourel C."/>
            <person name="Otte J."/>
            <person name="Skaloud P."/>
            <person name="Haon M."/>
            <person name="Grisel S."/>
            <person name="Petersen M."/>
            <person name="Berrin J.G."/>
            <person name="Delaux P.M."/>
            <person name="Dal Grande F."/>
            <person name="Keller J."/>
        </authorList>
    </citation>
    <scope>NUCLEOTIDE SEQUENCE [LARGE SCALE GENOMIC DNA]</scope>
    <source>
        <strain evidence="1 2">SAG 2043</strain>
    </source>
</reference>